<dbReference type="EMBL" id="DF977448">
    <property type="protein sequence ID" value="GAP85976.2"/>
    <property type="molecule type" value="Genomic_DNA"/>
</dbReference>
<organism evidence="3">
    <name type="scientific">Rosellinia necatrix</name>
    <name type="common">White root-rot fungus</name>
    <dbReference type="NCBI Taxonomy" id="77044"/>
    <lineage>
        <taxon>Eukaryota</taxon>
        <taxon>Fungi</taxon>
        <taxon>Dikarya</taxon>
        <taxon>Ascomycota</taxon>
        <taxon>Pezizomycotina</taxon>
        <taxon>Sordariomycetes</taxon>
        <taxon>Xylariomycetidae</taxon>
        <taxon>Xylariales</taxon>
        <taxon>Xylariaceae</taxon>
        <taxon>Rosellinia</taxon>
    </lineage>
</organism>
<evidence type="ECO:0000313" key="4">
    <source>
        <dbReference type="Proteomes" id="UP000054516"/>
    </source>
</evidence>
<evidence type="ECO:0000256" key="2">
    <source>
        <dbReference type="SAM" id="SignalP"/>
    </source>
</evidence>
<dbReference type="STRING" id="77044.A0A1W2TDA3"/>
<dbReference type="Proteomes" id="UP000054516">
    <property type="component" value="Unassembled WGS sequence"/>
</dbReference>
<sequence length="588" mass="60753">MYFYYFAALTCAITSALGLTSLEKHVDSLALDFSFKPVKEAYWTGLPHHRRTPFAVSPDGKSAFLAYLDSSETDVHVQQVDPETFTAIGSVVTVEGAKEAGGLIAHDDGFALLTNEPLPSGTTNAPPDSTPIAVLYRYTDGTQTWKTFLGGPDVDSSVGSLASPDLNGDLVYSPEAGLYGAYFVVTAYSGSAAGHYGDSVQYVKTDGTVTTINGATSSWGCSHNTGIAFEAADEAPFASLCAEDQGEIWLNTEGQGMGGVKVSNENTTNGGSGEPMGGMSGSYSNMVRLIDSNAYVFAWVSRGAVDLTENEWLGGGNTQCSNRTNNRNVAIAQFSDKNTLDGEEATFEIGAADGDSQVNWITQGTADASNAHVAAFDSESVVVTWEEIEDPYCPVIAMGCQGEFTGTRFQLVTQGAKVGEPLVETDVYVAGDMVTLANGKVCWPYVSMTWDLSQPVAYGGSSVTSKKVSFACISNGADGRNDTASSTSASGAAVVATSTVVSSGAPSSTAAPSTTLLTSVRSIGSAAAPTSSAIETLPASPSDTAVIISPVNSATVTATSVPTPSSSANPGKGRGQKPPCKGGRPADV</sequence>
<proteinExistence type="predicted"/>
<gene>
    <name evidence="3" type="ORF">SAMD00023353_0300840</name>
</gene>
<keyword evidence="4" id="KW-1185">Reference proteome</keyword>
<feature type="chain" id="PRO_5012506713" evidence="2">
    <location>
        <begin position="19"/>
        <end position="588"/>
    </location>
</feature>
<feature type="compositionally biased region" description="Low complexity" evidence="1">
    <location>
        <begin position="556"/>
        <end position="570"/>
    </location>
</feature>
<accession>A0A1W2TDA3</accession>
<feature type="region of interest" description="Disordered" evidence="1">
    <location>
        <begin position="556"/>
        <end position="588"/>
    </location>
</feature>
<dbReference type="OMA" id="CWPYVSM"/>
<evidence type="ECO:0000256" key="1">
    <source>
        <dbReference type="SAM" id="MobiDB-lite"/>
    </source>
</evidence>
<name>A0A1W2TDA3_ROSNE</name>
<keyword evidence="2" id="KW-0732">Signal</keyword>
<evidence type="ECO:0000313" key="3">
    <source>
        <dbReference type="EMBL" id="GAP85976.2"/>
    </source>
</evidence>
<dbReference type="AlphaFoldDB" id="A0A1W2TDA3"/>
<reference evidence="3" key="1">
    <citation type="submission" date="2016-03" db="EMBL/GenBank/DDBJ databases">
        <title>Draft genome sequence of Rosellinia necatrix.</title>
        <authorList>
            <person name="Kanematsu S."/>
        </authorList>
    </citation>
    <scope>NUCLEOTIDE SEQUENCE [LARGE SCALE GENOMIC DNA]</scope>
    <source>
        <strain evidence="3">W97</strain>
    </source>
</reference>
<feature type="signal peptide" evidence="2">
    <location>
        <begin position="1"/>
        <end position="18"/>
    </location>
</feature>
<protein>
    <submittedName>
        <fullName evidence="3">Uncharacterized protein</fullName>
    </submittedName>
</protein>
<dbReference type="OrthoDB" id="2890403at2759"/>